<sequence>MYLSAPTFPVAEIVWNSKAILTYHARTLKRASLRQIQRQDPRYIGSDEVVFAGFESRGSTRISLFARSVEFPSGAAQPLLPTMMR</sequence>
<dbReference type="AlphaFoldDB" id="A0AAW3UY00"/>
<organism evidence="1 2">
    <name type="scientific">Paraburkholderia fungorum</name>
    <dbReference type="NCBI Taxonomy" id="134537"/>
    <lineage>
        <taxon>Bacteria</taxon>
        <taxon>Pseudomonadati</taxon>
        <taxon>Pseudomonadota</taxon>
        <taxon>Betaproteobacteria</taxon>
        <taxon>Burkholderiales</taxon>
        <taxon>Burkholderiaceae</taxon>
        <taxon>Paraburkholderia</taxon>
    </lineage>
</organism>
<gene>
    <name evidence="1" type="ORF">GGD69_004385</name>
</gene>
<evidence type="ECO:0000313" key="1">
    <source>
        <dbReference type="EMBL" id="MBB6203507.1"/>
    </source>
</evidence>
<dbReference type="EMBL" id="JACIIK010000007">
    <property type="protein sequence ID" value="MBB6203507.1"/>
    <property type="molecule type" value="Genomic_DNA"/>
</dbReference>
<accession>A0AAW3UY00</accession>
<reference evidence="1 2" key="1">
    <citation type="submission" date="2020-08" db="EMBL/GenBank/DDBJ databases">
        <title>Genomic Encyclopedia of Type Strains, Phase IV (KMG-V): Genome sequencing to study the core and pangenomes of soil and plant-associated prokaryotes.</title>
        <authorList>
            <person name="Whitman W."/>
        </authorList>
    </citation>
    <scope>NUCLEOTIDE SEQUENCE [LARGE SCALE GENOMIC DNA]</scope>
    <source>
        <strain evidence="1 2">SEMIA 4013</strain>
    </source>
</reference>
<comment type="caution">
    <text evidence="1">The sequence shown here is derived from an EMBL/GenBank/DDBJ whole genome shotgun (WGS) entry which is preliminary data.</text>
</comment>
<dbReference type="Proteomes" id="UP000518681">
    <property type="component" value="Unassembled WGS sequence"/>
</dbReference>
<evidence type="ECO:0000313" key="2">
    <source>
        <dbReference type="Proteomes" id="UP000518681"/>
    </source>
</evidence>
<proteinExistence type="predicted"/>
<name>A0AAW3UY00_9BURK</name>
<protein>
    <submittedName>
        <fullName evidence="1">Uncharacterized protein</fullName>
    </submittedName>
</protein>